<gene>
    <name evidence="2" type="ORF">EDB81DRAFT_762326</name>
</gene>
<feature type="region of interest" description="Disordered" evidence="1">
    <location>
        <begin position="1"/>
        <end position="46"/>
    </location>
</feature>
<evidence type="ECO:0000313" key="2">
    <source>
        <dbReference type="EMBL" id="KAH7133976.1"/>
    </source>
</evidence>
<reference evidence="2" key="1">
    <citation type="journal article" date="2021" name="Nat. Commun.">
        <title>Genetic determinants of endophytism in the Arabidopsis root mycobiome.</title>
        <authorList>
            <person name="Mesny F."/>
            <person name="Miyauchi S."/>
            <person name="Thiergart T."/>
            <person name="Pickel B."/>
            <person name="Atanasova L."/>
            <person name="Karlsson M."/>
            <person name="Huettel B."/>
            <person name="Barry K.W."/>
            <person name="Haridas S."/>
            <person name="Chen C."/>
            <person name="Bauer D."/>
            <person name="Andreopoulos W."/>
            <person name="Pangilinan J."/>
            <person name="LaButti K."/>
            <person name="Riley R."/>
            <person name="Lipzen A."/>
            <person name="Clum A."/>
            <person name="Drula E."/>
            <person name="Henrissat B."/>
            <person name="Kohler A."/>
            <person name="Grigoriev I.V."/>
            <person name="Martin F.M."/>
            <person name="Hacquard S."/>
        </authorList>
    </citation>
    <scope>NUCLEOTIDE SEQUENCE</scope>
    <source>
        <strain evidence="2">MPI-CAGE-AT-0147</strain>
    </source>
</reference>
<comment type="caution">
    <text evidence="2">The sequence shown here is derived from an EMBL/GenBank/DDBJ whole genome shotgun (WGS) entry which is preliminary data.</text>
</comment>
<dbReference type="OrthoDB" id="426882at2759"/>
<dbReference type="EMBL" id="JAGMUV010000014">
    <property type="protein sequence ID" value="KAH7133976.1"/>
    <property type="molecule type" value="Genomic_DNA"/>
</dbReference>
<name>A0A9P9ECE1_9HYPO</name>
<evidence type="ECO:0000256" key="1">
    <source>
        <dbReference type="SAM" id="MobiDB-lite"/>
    </source>
</evidence>
<accession>A0A9P9ECE1</accession>
<keyword evidence="3" id="KW-1185">Reference proteome</keyword>
<proteinExistence type="predicted"/>
<dbReference type="AlphaFoldDB" id="A0A9P9ECE1"/>
<dbReference type="Proteomes" id="UP000738349">
    <property type="component" value="Unassembled WGS sequence"/>
</dbReference>
<sequence length="323" mass="35971">METQAYELVNPTQHLATPRVQDHQTNSPEGSSAKNELRSNSNSGETGGPVSFKWRLVTFLNKCRLQSVLIPFRATRQMVRATQEVPIVQDRLAATLTTLSLRVRMVMMPQEGDWEAGGNFVWASSTYERTFPVTLDESNIVSSSCNISGNPLCPSWEWEVLKNQFVSKLPTSNLVVDGVLGPRRPRNLVLSGAKTLAKLSIDVREEPFDRFSPNYTFVSMPHFVPSDACVLSSVDWKSASDKAAATGSYRFDWYTKAEHRVTAPMPATHKRCYRTSMQSDDLKAPGFPDFRSKEYPVVNISTNAITSWMSDTSGHKNPGGSLV</sequence>
<protein>
    <submittedName>
        <fullName evidence="2">Uncharacterized protein</fullName>
    </submittedName>
</protein>
<evidence type="ECO:0000313" key="3">
    <source>
        <dbReference type="Proteomes" id="UP000738349"/>
    </source>
</evidence>
<feature type="compositionally biased region" description="Polar residues" evidence="1">
    <location>
        <begin position="23"/>
        <end position="44"/>
    </location>
</feature>
<organism evidence="2 3">
    <name type="scientific">Dactylonectria macrodidyma</name>
    <dbReference type="NCBI Taxonomy" id="307937"/>
    <lineage>
        <taxon>Eukaryota</taxon>
        <taxon>Fungi</taxon>
        <taxon>Dikarya</taxon>
        <taxon>Ascomycota</taxon>
        <taxon>Pezizomycotina</taxon>
        <taxon>Sordariomycetes</taxon>
        <taxon>Hypocreomycetidae</taxon>
        <taxon>Hypocreales</taxon>
        <taxon>Nectriaceae</taxon>
        <taxon>Dactylonectria</taxon>
    </lineage>
</organism>